<reference evidence="2 3" key="1">
    <citation type="submission" date="2022-04" db="EMBL/GenBank/DDBJ databases">
        <authorList>
            <person name="Huq M.A."/>
        </authorList>
    </citation>
    <scope>NUCLEOTIDE SEQUENCE [LARGE SCALE GENOMIC DNA]</scope>
    <source>
        <strain evidence="2 3">MAH-33</strain>
    </source>
</reference>
<evidence type="ECO:0000313" key="2">
    <source>
        <dbReference type="EMBL" id="MCK0533082.1"/>
    </source>
</evidence>
<comment type="caution">
    <text evidence="2">The sequence shown here is derived from an EMBL/GenBank/DDBJ whole genome shotgun (WGS) entry which is preliminary data.</text>
</comment>
<evidence type="ECO:0000256" key="1">
    <source>
        <dbReference type="SAM" id="MobiDB-lite"/>
    </source>
</evidence>
<sequence>MEQPLPTPPSARDLPPPSSHGRWTPGLQRLFLTALIETGNVSQAARSVGMSRSSAHRLRQRLTGTAFDRCWNDALKIHATRMADPFALETRPRAPA</sequence>
<feature type="compositionally biased region" description="Pro residues" evidence="1">
    <location>
        <begin position="1"/>
        <end position="18"/>
    </location>
</feature>
<accession>A0ABT0E1K1</accession>
<dbReference type="Proteomes" id="UP001203512">
    <property type="component" value="Unassembled WGS sequence"/>
</dbReference>
<protein>
    <submittedName>
        <fullName evidence="2">LysR family transcriptional regulator</fullName>
    </submittedName>
</protein>
<evidence type="ECO:0000313" key="3">
    <source>
        <dbReference type="Proteomes" id="UP001203512"/>
    </source>
</evidence>
<feature type="region of interest" description="Disordered" evidence="1">
    <location>
        <begin position="1"/>
        <end position="23"/>
    </location>
</feature>
<keyword evidence="3" id="KW-1185">Reference proteome</keyword>
<dbReference type="EMBL" id="JALKHS010000018">
    <property type="protein sequence ID" value="MCK0533082.1"/>
    <property type="molecule type" value="Genomic_DNA"/>
</dbReference>
<proteinExistence type="predicted"/>
<name>A0ABT0E1K1_9SPHN</name>
<gene>
    <name evidence="2" type="ORF">MU848_15950</name>
</gene>
<dbReference type="RefSeq" id="WP_247234119.1">
    <property type="nucleotide sequence ID" value="NZ_JALKHS010000018.1"/>
</dbReference>
<organism evidence="2 3">
    <name type="scientific">Sphingobium agri</name>
    <dbReference type="NCBI Taxonomy" id="2933566"/>
    <lineage>
        <taxon>Bacteria</taxon>
        <taxon>Pseudomonadati</taxon>
        <taxon>Pseudomonadota</taxon>
        <taxon>Alphaproteobacteria</taxon>
        <taxon>Sphingomonadales</taxon>
        <taxon>Sphingomonadaceae</taxon>
        <taxon>Sphingobium</taxon>
    </lineage>
</organism>